<dbReference type="Proteomes" id="UP000182062">
    <property type="component" value="Unassembled WGS sequence"/>
</dbReference>
<sequence>MPEEQGGFRIVRGEKDKKVLCSLDTWYLYLPSLLLKLVRVITFTTKVVISVIKMMEDPAQNIL</sequence>
<name>A0A1J6WV84_9BACI</name>
<comment type="caution">
    <text evidence="1">The sequence shown here is derived from an EMBL/GenBank/DDBJ whole genome shotgun (WGS) entry which is preliminary data.</text>
</comment>
<accession>A0A1J6WV84</accession>
<proteinExistence type="predicted"/>
<dbReference type="RefSeq" id="WP_071617451.1">
    <property type="nucleotide sequence ID" value="NZ_MINN01000074.1"/>
</dbReference>
<dbReference type="EMBL" id="MINN01000074">
    <property type="protein sequence ID" value="OIU71783.1"/>
    <property type="molecule type" value="Genomic_DNA"/>
</dbReference>
<evidence type="ECO:0000313" key="2">
    <source>
        <dbReference type="Proteomes" id="UP000182062"/>
    </source>
</evidence>
<keyword evidence="2" id="KW-1185">Reference proteome</keyword>
<dbReference type="AlphaFoldDB" id="A0A1J6WV84"/>
<evidence type="ECO:0000313" key="1">
    <source>
        <dbReference type="EMBL" id="OIU71783.1"/>
    </source>
</evidence>
<reference evidence="1 2" key="1">
    <citation type="submission" date="2016-09" db="EMBL/GenBank/DDBJ databases">
        <title>Bacillus aquimaris SAMM genome sequence reveals colonization and biosurfactant production capacities.</title>
        <authorList>
            <person name="Waghmode S.R."/>
            <person name="Suryavanshi M.V."/>
        </authorList>
    </citation>
    <scope>NUCLEOTIDE SEQUENCE [LARGE SCALE GENOMIC DNA]</scope>
    <source>
        <strain evidence="1 2">SAMM</strain>
    </source>
</reference>
<gene>
    <name evidence="1" type="ORF">BHE18_03755</name>
</gene>
<organism evidence="1 2">
    <name type="scientific">Rossellomorea aquimaris</name>
    <dbReference type="NCBI Taxonomy" id="189382"/>
    <lineage>
        <taxon>Bacteria</taxon>
        <taxon>Bacillati</taxon>
        <taxon>Bacillota</taxon>
        <taxon>Bacilli</taxon>
        <taxon>Bacillales</taxon>
        <taxon>Bacillaceae</taxon>
        <taxon>Rossellomorea</taxon>
    </lineage>
</organism>
<protein>
    <submittedName>
        <fullName evidence="1">Uncharacterized protein</fullName>
    </submittedName>
</protein>